<feature type="domain" description="CSD" evidence="2">
    <location>
        <begin position="1"/>
        <end position="76"/>
    </location>
</feature>
<dbReference type="InterPro" id="IPR002059">
    <property type="entry name" value="CSP_DNA-bd"/>
</dbReference>
<dbReference type="InterPro" id="IPR050181">
    <property type="entry name" value="Cold_shock_domain"/>
</dbReference>
<protein>
    <recommendedName>
        <fullName evidence="2">CSD domain-containing protein</fullName>
    </recommendedName>
</protein>
<dbReference type="EMBL" id="PGVG01000019">
    <property type="protein sequence ID" value="PJG53159.1"/>
    <property type="molecule type" value="Genomic_DNA"/>
</dbReference>
<dbReference type="GO" id="GO:0003676">
    <property type="term" value="F:nucleic acid binding"/>
    <property type="evidence" value="ECO:0007669"/>
    <property type="project" value="InterPro"/>
</dbReference>
<dbReference type="Gene3D" id="2.40.50.140">
    <property type="entry name" value="Nucleic acid-binding proteins"/>
    <property type="match status" value="1"/>
</dbReference>
<evidence type="ECO:0000256" key="1">
    <source>
        <dbReference type="RuleBase" id="RU000408"/>
    </source>
</evidence>
<comment type="caution">
    <text evidence="3">The sequence shown here is derived from an EMBL/GenBank/DDBJ whole genome shotgun (WGS) entry which is preliminary data.</text>
</comment>
<dbReference type="InterPro" id="IPR012340">
    <property type="entry name" value="NA-bd_OB-fold"/>
</dbReference>
<dbReference type="InterPro" id="IPR011129">
    <property type="entry name" value="CSD"/>
</dbReference>
<proteinExistence type="predicted"/>
<dbReference type="InterPro" id="IPR019844">
    <property type="entry name" value="CSD_CS"/>
</dbReference>
<dbReference type="AlphaFoldDB" id="A0A2M8R5S2"/>
<evidence type="ECO:0000259" key="2">
    <source>
        <dbReference type="PROSITE" id="PS51857"/>
    </source>
</evidence>
<gene>
    <name evidence="3" type="ORF">CVM73_22020</name>
</gene>
<comment type="subcellular location">
    <subcellularLocation>
        <location evidence="1">Cytoplasm</location>
    </subcellularLocation>
</comment>
<keyword evidence="4" id="KW-1185">Reference proteome</keyword>
<dbReference type="Proteomes" id="UP000231194">
    <property type="component" value="Unassembled WGS sequence"/>
</dbReference>
<reference evidence="3 4" key="1">
    <citation type="submission" date="2017-11" db="EMBL/GenBank/DDBJ databases">
        <title>Bradyrhizobium forestalis sp. nov., an efficient nitrogen-fixing bacterium isolated from nodules of forest legume species in the Amazon.</title>
        <authorList>
            <person name="Costa E.M."/>
            <person name="Guimaraes A."/>
            <person name="Carvalho T.S."/>
            <person name="Rodrigues T.L."/>
            <person name="Ribeiro P.R.A."/>
            <person name="Lebbe L."/>
            <person name="Willems A."/>
            <person name="Moreira F.M.S."/>
        </authorList>
    </citation>
    <scope>NUCLEOTIDE SEQUENCE [LARGE SCALE GENOMIC DNA]</scope>
    <source>
        <strain evidence="3 4">INPA54B</strain>
    </source>
</reference>
<dbReference type="GO" id="GO:0005829">
    <property type="term" value="C:cytosol"/>
    <property type="evidence" value="ECO:0007669"/>
    <property type="project" value="UniProtKB-ARBA"/>
</dbReference>
<organism evidence="3 4">
    <name type="scientific">Bradyrhizobium forestalis</name>
    <dbReference type="NCBI Taxonomy" id="1419263"/>
    <lineage>
        <taxon>Bacteria</taxon>
        <taxon>Pseudomonadati</taxon>
        <taxon>Pseudomonadota</taxon>
        <taxon>Alphaproteobacteria</taxon>
        <taxon>Hyphomicrobiales</taxon>
        <taxon>Nitrobacteraceae</taxon>
        <taxon>Bradyrhizobium</taxon>
    </lineage>
</organism>
<dbReference type="OrthoDB" id="9791685at2"/>
<dbReference type="SMART" id="SM00357">
    <property type="entry name" value="CSP"/>
    <property type="match status" value="1"/>
</dbReference>
<dbReference type="PROSITE" id="PS00352">
    <property type="entry name" value="CSD_1"/>
    <property type="match status" value="1"/>
</dbReference>
<dbReference type="RefSeq" id="WP_100234041.1">
    <property type="nucleotide sequence ID" value="NZ_PGVG01000019.1"/>
</dbReference>
<dbReference type="Pfam" id="PF00313">
    <property type="entry name" value="CSD"/>
    <property type="match status" value="1"/>
</dbReference>
<accession>A0A2M8R5S2</accession>
<dbReference type="PRINTS" id="PR00050">
    <property type="entry name" value="COLDSHOCK"/>
</dbReference>
<name>A0A2M8R5S2_9BRAD</name>
<evidence type="ECO:0000313" key="3">
    <source>
        <dbReference type="EMBL" id="PJG53159.1"/>
    </source>
</evidence>
<dbReference type="PANTHER" id="PTHR11544">
    <property type="entry name" value="COLD SHOCK DOMAIN CONTAINING PROTEINS"/>
    <property type="match status" value="1"/>
</dbReference>
<dbReference type="SUPFAM" id="SSF50249">
    <property type="entry name" value="Nucleic acid-binding proteins"/>
    <property type="match status" value="1"/>
</dbReference>
<dbReference type="CDD" id="cd04458">
    <property type="entry name" value="CSP_CDS"/>
    <property type="match status" value="1"/>
</dbReference>
<evidence type="ECO:0000313" key="4">
    <source>
        <dbReference type="Proteomes" id="UP000231194"/>
    </source>
</evidence>
<dbReference type="PROSITE" id="PS51857">
    <property type="entry name" value="CSD_2"/>
    <property type="match status" value="1"/>
</dbReference>
<sequence>MVMGTVKWFNAIKGYGFIKPDEGGSDVFVHISAVNKAALSELPEGGKISSRQNIGRKPAHWLSSAVVSLDATNVAPALPWQVVAKV</sequence>